<evidence type="ECO:0000256" key="1">
    <source>
        <dbReference type="SAM" id="MobiDB-lite"/>
    </source>
</evidence>
<reference evidence="2 3" key="1">
    <citation type="submission" date="2019-05" db="EMBL/GenBank/DDBJ databases">
        <title>Another draft genome of Portunus trituberculatus and its Hox gene families provides insights of decapod evolution.</title>
        <authorList>
            <person name="Jeong J.-H."/>
            <person name="Song I."/>
            <person name="Kim S."/>
            <person name="Choi T."/>
            <person name="Kim D."/>
            <person name="Ryu S."/>
            <person name="Kim W."/>
        </authorList>
    </citation>
    <scope>NUCLEOTIDE SEQUENCE [LARGE SCALE GENOMIC DNA]</scope>
    <source>
        <tissue evidence="2">Muscle</tissue>
    </source>
</reference>
<feature type="compositionally biased region" description="Basic and acidic residues" evidence="1">
    <location>
        <begin position="75"/>
        <end position="89"/>
    </location>
</feature>
<dbReference type="EMBL" id="VSRR010078288">
    <property type="protein sequence ID" value="MPC88599.1"/>
    <property type="molecule type" value="Genomic_DNA"/>
</dbReference>
<dbReference type="AlphaFoldDB" id="A0A5B7J1Z3"/>
<evidence type="ECO:0000313" key="2">
    <source>
        <dbReference type="EMBL" id="MPC88599.1"/>
    </source>
</evidence>
<name>A0A5B7J1Z3_PORTR</name>
<proteinExistence type="predicted"/>
<comment type="caution">
    <text evidence="2">The sequence shown here is derived from an EMBL/GenBank/DDBJ whole genome shotgun (WGS) entry which is preliminary data.</text>
</comment>
<gene>
    <name evidence="2" type="ORF">E2C01_083514</name>
</gene>
<keyword evidence="3" id="KW-1185">Reference proteome</keyword>
<accession>A0A5B7J1Z3</accession>
<evidence type="ECO:0000313" key="3">
    <source>
        <dbReference type="Proteomes" id="UP000324222"/>
    </source>
</evidence>
<dbReference type="Proteomes" id="UP000324222">
    <property type="component" value="Unassembled WGS sequence"/>
</dbReference>
<feature type="region of interest" description="Disordered" evidence="1">
    <location>
        <begin position="64"/>
        <end position="89"/>
    </location>
</feature>
<organism evidence="2 3">
    <name type="scientific">Portunus trituberculatus</name>
    <name type="common">Swimming crab</name>
    <name type="synonym">Neptunus trituberculatus</name>
    <dbReference type="NCBI Taxonomy" id="210409"/>
    <lineage>
        <taxon>Eukaryota</taxon>
        <taxon>Metazoa</taxon>
        <taxon>Ecdysozoa</taxon>
        <taxon>Arthropoda</taxon>
        <taxon>Crustacea</taxon>
        <taxon>Multicrustacea</taxon>
        <taxon>Malacostraca</taxon>
        <taxon>Eumalacostraca</taxon>
        <taxon>Eucarida</taxon>
        <taxon>Decapoda</taxon>
        <taxon>Pleocyemata</taxon>
        <taxon>Brachyura</taxon>
        <taxon>Eubrachyura</taxon>
        <taxon>Portunoidea</taxon>
        <taxon>Portunidae</taxon>
        <taxon>Portuninae</taxon>
        <taxon>Portunus</taxon>
    </lineage>
</organism>
<sequence length="143" mass="16112">MHFLTIDRGRRWPGRYIWPISPPGRRITVVAANHSRGDKAEPGRIPPAAVSCLGSIQGFRSISNVSRRTKSSRQLQDEGRKDITAPDTRGKATHRCALQNNYALWRIAERDAAFCLVRDGNECTAVMHGDTRWADAVLRRRCC</sequence>
<protein>
    <submittedName>
        <fullName evidence="2">Uncharacterized protein</fullName>
    </submittedName>
</protein>